<accession>A0A444YL48</accession>
<evidence type="ECO:0000313" key="7">
    <source>
        <dbReference type="EMBL" id="RYR02676.1"/>
    </source>
</evidence>
<feature type="region of interest" description="Disordered" evidence="5">
    <location>
        <begin position="291"/>
        <end position="349"/>
    </location>
</feature>
<dbReference type="InterPro" id="IPR036875">
    <property type="entry name" value="Znf_CCHC_sf"/>
</dbReference>
<feature type="domain" description="SWIM-type" evidence="6">
    <location>
        <begin position="576"/>
        <end position="608"/>
    </location>
</feature>
<feature type="compositionally biased region" description="Low complexity" evidence="5">
    <location>
        <begin position="764"/>
        <end position="776"/>
    </location>
</feature>
<dbReference type="AlphaFoldDB" id="A0A444YL48"/>
<dbReference type="GO" id="GO:0008270">
    <property type="term" value="F:zinc ion binding"/>
    <property type="evidence" value="ECO:0007669"/>
    <property type="project" value="UniProtKB-KW"/>
</dbReference>
<gene>
    <name evidence="7" type="ORF">Ahy_B06g081474</name>
</gene>
<feature type="compositionally biased region" description="Basic residues" evidence="5">
    <location>
        <begin position="657"/>
        <end position="666"/>
    </location>
</feature>
<feature type="region of interest" description="Disordered" evidence="5">
    <location>
        <begin position="657"/>
        <end position="682"/>
    </location>
</feature>
<keyword evidence="8" id="KW-1185">Reference proteome</keyword>
<dbReference type="EMBL" id="SDMP01000016">
    <property type="protein sequence ID" value="RYR02676.1"/>
    <property type="molecule type" value="Genomic_DNA"/>
</dbReference>
<feature type="region of interest" description="Disordered" evidence="5">
    <location>
        <begin position="220"/>
        <end position="276"/>
    </location>
</feature>
<evidence type="ECO:0000313" key="8">
    <source>
        <dbReference type="Proteomes" id="UP000289738"/>
    </source>
</evidence>
<feature type="compositionally biased region" description="Acidic residues" evidence="5">
    <location>
        <begin position="241"/>
        <end position="257"/>
    </location>
</feature>
<comment type="caution">
    <text evidence="7">The sequence shown here is derived from an EMBL/GenBank/DDBJ whole genome shotgun (WGS) entry which is preliminary data.</text>
</comment>
<dbReference type="Pfam" id="PF04434">
    <property type="entry name" value="SWIM"/>
    <property type="match status" value="1"/>
</dbReference>
<dbReference type="Pfam" id="PF26130">
    <property type="entry name" value="PB1-like"/>
    <property type="match status" value="1"/>
</dbReference>
<keyword evidence="2 4" id="KW-0863">Zinc-finger</keyword>
<feature type="compositionally biased region" description="Basic and acidic residues" evidence="5">
    <location>
        <begin position="306"/>
        <end position="317"/>
    </location>
</feature>
<feature type="compositionally biased region" description="Low complexity" evidence="5">
    <location>
        <begin position="725"/>
        <end position="752"/>
    </location>
</feature>
<dbReference type="SMART" id="SM00575">
    <property type="entry name" value="ZnF_PMZ"/>
    <property type="match status" value="1"/>
</dbReference>
<evidence type="ECO:0000256" key="3">
    <source>
        <dbReference type="ARBA" id="ARBA00022833"/>
    </source>
</evidence>
<dbReference type="PANTHER" id="PTHR31973:SF189">
    <property type="entry name" value="TRANSPOSASE, MUDR, PLANT, MULE TRANSPOSASE DOMAIN PROTEIN-RELATED"/>
    <property type="match status" value="1"/>
</dbReference>
<evidence type="ECO:0000256" key="2">
    <source>
        <dbReference type="ARBA" id="ARBA00022771"/>
    </source>
</evidence>
<dbReference type="GO" id="GO:0003676">
    <property type="term" value="F:nucleic acid binding"/>
    <property type="evidence" value="ECO:0007669"/>
    <property type="project" value="InterPro"/>
</dbReference>
<dbReference type="PANTHER" id="PTHR31973">
    <property type="entry name" value="POLYPROTEIN, PUTATIVE-RELATED"/>
    <property type="match status" value="1"/>
</dbReference>
<dbReference type="InterPro" id="IPR006564">
    <property type="entry name" value="Znf_PMZ"/>
</dbReference>
<evidence type="ECO:0000256" key="4">
    <source>
        <dbReference type="PROSITE-ProRule" id="PRU00325"/>
    </source>
</evidence>
<name>A0A444YL48_ARAHY</name>
<sequence length="817" mass="91597">MKKQSTSTLVCSFRFSSPHTSDTSSRVIAGRGYKVVGELRLLVLHERSHLWSGDREVSFDQVCTRKKFCFLGLMSYFSVTVYHHGSFGLEGGLLKYLGGETTVIDYCNEDEWSLIEVYDIVSRQGYLKKDIAAMWYKSLGGSTEEGLRMLRTDKDAMDMANIGVREDMVELYVVHKPSDIHEEVEDVDILGSTETTMQEQACGSNGPGPIVTFEAHSARHVETNSGPTVEEVNVGEKDGNDESDEEEEGSDGSEDEDYTPKGGVDDSSDSWSFDSRNGYCSEDSVAEVVFGDSDDDKEGAEGLVDVDIRVGDTREAGTTETQTDAAKESRGDNDRGKEKVAAGLGDEEEGYESEDFLDVPIVGDDEDDNNVAKRYPLHKQLKDMSEYKWEIGTLYVSREEFKDCATAYAVHTGRGLRFDKVDLRRVKVTCVEGCNWFAYCGKMKNEQTWQLTSCHNKHSCSRELKIGIMHAKWLSKVFLNKIAENPKIKLSTLMKKAYSKWNVELTKSKAARVKQFALDELQGTYIEQYRRLYDYYHELLRSNPGSTADASGKWVSTYAGRDKYEVTSIHRGKEKFVVDLKNHECSCRKFQLSGIPCAHAMTCIRKMCFNVDNFVANCYKKATYTECYQHVIYPLNGPNLWEKTPFDDVLPPIYRKPIGRPKLKRNKAADENPTRGGVSREGQNQKCSYCFARGHNKRTCPKKRKVAATASANKVAGSTRRASRFKSSTTTSTISSTISSQGSKQSQAAAKKTTVTRPKRKSSSNHVSSQQSQATSKKAKLTPSTTSLRVLPSPSKHISKSQLKFMARTPPKAWKKM</sequence>
<evidence type="ECO:0000256" key="1">
    <source>
        <dbReference type="ARBA" id="ARBA00022723"/>
    </source>
</evidence>
<dbReference type="Proteomes" id="UP000289738">
    <property type="component" value="Chromosome B06"/>
</dbReference>
<protein>
    <recommendedName>
        <fullName evidence="6">SWIM-type domain-containing protein</fullName>
    </recommendedName>
</protein>
<feature type="compositionally biased region" description="Basic and acidic residues" evidence="5">
    <location>
        <begin position="325"/>
        <end position="340"/>
    </location>
</feature>
<dbReference type="PROSITE" id="PS50966">
    <property type="entry name" value="ZF_SWIM"/>
    <property type="match status" value="1"/>
</dbReference>
<dbReference type="InterPro" id="IPR007527">
    <property type="entry name" value="Znf_SWIM"/>
</dbReference>
<dbReference type="SUPFAM" id="SSF57756">
    <property type="entry name" value="Retrovirus zinc finger-like domains"/>
    <property type="match status" value="1"/>
</dbReference>
<evidence type="ECO:0000259" key="6">
    <source>
        <dbReference type="PROSITE" id="PS50966"/>
    </source>
</evidence>
<keyword evidence="1" id="KW-0479">Metal-binding</keyword>
<keyword evidence="3" id="KW-0862">Zinc</keyword>
<organism evidence="7 8">
    <name type="scientific">Arachis hypogaea</name>
    <name type="common">Peanut</name>
    <dbReference type="NCBI Taxonomy" id="3818"/>
    <lineage>
        <taxon>Eukaryota</taxon>
        <taxon>Viridiplantae</taxon>
        <taxon>Streptophyta</taxon>
        <taxon>Embryophyta</taxon>
        <taxon>Tracheophyta</taxon>
        <taxon>Spermatophyta</taxon>
        <taxon>Magnoliopsida</taxon>
        <taxon>eudicotyledons</taxon>
        <taxon>Gunneridae</taxon>
        <taxon>Pentapetalae</taxon>
        <taxon>rosids</taxon>
        <taxon>fabids</taxon>
        <taxon>Fabales</taxon>
        <taxon>Fabaceae</taxon>
        <taxon>Papilionoideae</taxon>
        <taxon>50 kb inversion clade</taxon>
        <taxon>dalbergioids sensu lato</taxon>
        <taxon>Dalbergieae</taxon>
        <taxon>Pterocarpus clade</taxon>
        <taxon>Arachis</taxon>
    </lineage>
</organism>
<proteinExistence type="predicted"/>
<dbReference type="InterPro" id="IPR058594">
    <property type="entry name" value="PB1-like_dom_pln"/>
</dbReference>
<reference evidence="7 8" key="1">
    <citation type="submission" date="2019-01" db="EMBL/GenBank/DDBJ databases">
        <title>Sequencing of cultivated peanut Arachis hypogaea provides insights into genome evolution and oil improvement.</title>
        <authorList>
            <person name="Chen X."/>
        </authorList>
    </citation>
    <scope>NUCLEOTIDE SEQUENCE [LARGE SCALE GENOMIC DNA]</scope>
    <source>
        <strain evidence="8">cv. Fuhuasheng</strain>
        <tissue evidence="7">Leaves</tissue>
    </source>
</reference>
<feature type="region of interest" description="Disordered" evidence="5">
    <location>
        <begin position="701"/>
        <end position="817"/>
    </location>
</feature>
<evidence type="ECO:0000256" key="5">
    <source>
        <dbReference type="SAM" id="MobiDB-lite"/>
    </source>
</evidence>